<name>A0A5J4TGN2_9EUKA</name>
<evidence type="ECO:0000256" key="1">
    <source>
        <dbReference type="SAM" id="MobiDB-lite"/>
    </source>
</evidence>
<organism evidence="3 4">
    <name type="scientific">Streblomastix strix</name>
    <dbReference type="NCBI Taxonomy" id="222440"/>
    <lineage>
        <taxon>Eukaryota</taxon>
        <taxon>Metamonada</taxon>
        <taxon>Preaxostyla</taxon>
        <taxon>Oxymonadida</taxon>
        <taxon>Streblomastigidae</taxon>
        <taxon>Streblomastix</taxon>
    </lineage>
</organism>
<protein>
    <submittedName>
        <fullName evidence="3">Uncharacterized protein</fullName>
    </submittedName>
</protein>
<proteinExistence type="predicted"/>
<keyword evidence="2" id="KW-0812">Transmembrane</keyword>
<evidence type="ECO:0000313" key="4">
    <source>
        <dbReference type="Proteomes" id="UP000324800"/>
    </source>
</evidence>
<reference evidence="3 4" key="1">
    <citation type="submission" date="2019-03" db="EMBL/GenBank/DDBJ databases">
        <title>Single cell metagenomics reveals metabolic interactions within the superorganism composed of flagellate Streblomastix strix and complex community of Bacteroidetes bacteria on its surface.</title>
        <authorList>
            <person name="Treitli S.C."/>
            <person name="Kolisko M."/>
            <person name="Husnik F."/>
            <person name="Keeling P."/>
            <person name="Hampl V."/>
        </authorList>
    </citation>
    <scope>NUCLEOTIDE SEQUENCE [LARGE SCALE GENOMIC DNA]</scope>
    <source>
        <strain evidence="3">ST1C</strain>
    </source>
</reference>
<accession>A0A5J4TGN2</accession>
<gene>
    <name evidence="3" type="ORF">EZS28_047614</name>
</gene>
<evidence type="ECO:0000313" key="3">
    <source>
        <dbReference type="EMBL" id="KAA6356860.1"/>
    </source>
</evidence>
<feature type="transmembrane region" description="Helical" evidence="2">
    <location>
        <begin position="111"/>
        <end position="137"/>
    </location>
</feature>
<sequence>MFSNVSERQRSEGADTISQSTKHQKIEPLTSAVSASYGLGVACFWSIIKSIFFIRIGKNHVGYYYIAKDINTLFILEKDIIVYIQVPDIGQLVDYVLIAALPRSQQLINRIAYCVLAAAAASFSKVIISGFSAGIIAQAKQEVGHPKLQIQ</sequence>
<feature type="transmembrane region" description="Helical" evidence="2">
    <location>
        <begin position="29"/>
        <end position="48"/>
    </location>
</feature>
<dbReference type="AlphaFoldDB" id="A0A5J4TGN2"/>
<feature type="region of interest" description="Disordered" evidence="1">
    <location>
        <begin position="1"/>
        <end position="21"/>
    </location>
</feature>
<evidence type="ECO:0000256" key="2">
    <source>
        <dbReference type="SAM" id="Phobius"/>
    </source>
</evidence>
<dbReference type="Proteomes" id="UP000324800">
    <property type="component" value="Unassembled WGS sequence"/>
</dbReference>
<keyword evidence="2" id="KW-0472">Membrane</keyword>
<dbReference type="EMBL" id="SNRW01032293">
    <property type="protein sequence ID" value="KAA6356860.1"/>
    <property type="molecule type" value="Genomic_DNA"/>
</dbReference>
<keyword evidence="2" id="KW-1133">Transmembrane helix</keyword>
<comment type="caution">
    <text evidence="3">The sequence shown here is derived from an EMBL/GenBank/DDBJ whole genome shotgun (WGS) entry which is preliminary data.</text>
</comment>